<dbReference type="PANTHER" id="PTHR12993">
    <property type="entry name" value="N-ACETYLGLUCOSAMINYL-PHOSPHATIDYLINOSITOL DE-N-ACETYLASE-RELATED"/>
    <property type="match status" value="1"/>
</dbReference>
<sequence length="236" mass="25910">MERTKGTTTPLPRVRHLLVVCAHPYDATFAMGAAVSAFADARTSVDVLCLTHGRRPDRGTTRRLARARDLGEAARVLGAHEVTFLEHDAGELAAVPLEHLTDEIVLVADAADALMVVDARGPEAHEDHVRTMHAAFQAAEILDDPLYGWTLVPPPPGEDDPGSDMVVTIEVDRDRQSDAIDCHRDLPADDPIRDRWRAHRGPREHLTVLRPERSREAAGNSGTTQARDHSSERSRA</sequence>
<dbReference type="Proteomes" id="UP000675409">
    <property type="component" value="Unassembled WGS sequence"/>
</dbReference>
<protein>
    <recommendedName>
        <fullName evidence="5">PIG-L family deacetylase</fullName>
    </recommendedName>
</protein>
<evidence type="ECO:0000313" key="3">
    <source>
        <dbReference type="EMBL" id="MBL0886955.1"/>
    </source>
</evidence>
<dbReference type="RefSeq" id="WP_201847449.1">
    <property type="nucleotide sequence ID" value="NZ_JABBYC010000019.1"/>
</dbReference>
<dbReference type="InterPro" id="IPR024078">
    <property type="entry name" value="LmbE-like_dom_sf"/>
</dbReference>
<proteinExistence type="predicted"/>
<organism evidence="3 4">
    <name type="scientific">Myceligenerans indicum</name>
    <dbReference type="NCBI Taxonomy" id="2593663"/>
    <lineage>
        <taxon>Bacteria</taxon>
        <taxon>Bacillati</taxon>
        <taxon>Actinomycetota</taxon>
        <taxon>Actinomycetes</taxon>
        <taxon>Micrococcales</taxon>
        <taxon>Promicromonosporaceae</taxon>
        <taxon>Myceligenerans</taxon>
    </lineage>
</organism>
<reference evidence="3 4" key="1">
    <citation type="journal article" date="2021" name="Arch. Microbiol.">
        <title>Myceligenerans indicum sp. nov., an actinobacterium isolated from mangrove sediment of Sundarbans, India.</title>
        <authorList>
            <person name="Asha K."/>
            <person name="Bhadury P."/>
        </authorList>
    </citation>
    <scope>NUCLEOTIDE SEQUENCE [LARGE SCALE GENOMIC DNA]</scope>
    <source>
        <strain evidence="3 4">I2</strain>
    </source>
</reference>
<dbReference type="SUPFAM" id="SSF102588">
    <property type="entry name" value="LmbE-like"/>
    <property type="match status" value="1"/>
</dbReference>
<dbReference type="EMBL" id="JABBYC010000019">
    <property type="protein sequence ID" value="MBL0886955.1"/>
    <property type="molecule type" value="Genomic_DNA"/>
</dbReference>
<evidence type="ECO:0000256" key="1">
    <source>
        <dbReference type="ARBA" id="ARBA00022833"/>
    </source>
</evidence>
<dbReference type="InterPro" id="IPR003737">
    <property type="entry name" value="GlcNAc_PI_deacetylase-related"/>
</dbReference>
<feature type="compositionally biased region" description="Basic and acidic residues" evidence="2">
    <location>
        <begin position="226"/>
        <end position="236"/>
    </location>
</feature>
<keyword evidence="4" id="KW-1185">Reference proteome</keyword>
<dbReference type="PANTHER" id="PTHR12993:SF11">
    <property type="entry name" value="N-ACETYLGLUCOSAMINYL-PHOSPHATIDYLINOSITOL DE-N-ACETYLASE"/>
    <property type="match status" value="1"/>
</dbReference>
<dbReference type="Gene3D" id="3.40.50.10320">
    <property type="entry name" value="LmbE-like"/>
    <property type="match status" value="1"/>
</dbReference>
<dbReference type="Pfam" id="PF02585">
    <property type="entry name" value="PIG-L"/>
    <property type="match status" value="1"/>
</dbReference>
<feature type="compositionally biased region" description="Basic and acidic residues" evidence="2">
    <location>
        <begin position="184"/>
        <end position="216"/>
    </location>
</feature>
<gene>
    <name evidence="3" type="ORF">HGK34_11810</name>
</gene>
<evidence type="ECO:0008006" key="5">
    <source>
        <dbReference type="Google" id="ProtNLM"/>
    </source>
</evidence>
<comment type="caution">
    <text evidence="3">The sequence shown here is derived from an EMBL/GenBank/DDBJ whole genome shotgun (WGS) entry which is preliminary data.</text>
</comment>
<feature type="region of interest" description="Disordered" evidence="2">
    <location>
        <begin position="184"/>
        <end position="236"/>
    </location>
</feature>
<evidence type="ECO:0000256" key="2">
    <source>
        <dbReference type="SAM" id="MobiDB-lite"/>
    </source>
</evidence>
<accession>A0ABS1LL18</accession>
<name>A0ABS1LL18_9MICO</name>
<keyword evidence="1" id="KW-0862">Zinc</keyword>
<evidence type="ECO:0000313" key="4">
    <source>
        <dbReference type="Proteomes" id="UP000675409"/>
    </source>
</evidence>